<evidence type="ECO:0000313" key="2">
    <source>
        <dbReference type="Proteomes" id="UP001062846"/>
    </source>
</evidence>
<name>A0ACC0LUC1_RHOML</name>
<proteinExistence type="predicted"/>
<accession>A0ACC0LUC1</accession>
<gene>
    <name evidence="1" type="ORF">RHMOL_Rhmol11G0170000</name>
</gene>
<organism evidence="1 2">
    <name type="scientific">Rhododendron molle</name>
    <name type="common">Chinese azalea</name>
    <name type="synonym">Azalea mollis</name>
    <dbReference type="NCBI Taxonomy" id="49168"/>
    <lineage>
        <taxon>Eukaryota</taxon>
        <taxon>Viridiplantae</taxon>
        <taxon>Streptophyta</taxon>
        <taxon>Embryophyta</taxon>
        <taxon>Tracheophyta</taxon>
        <taxon>Spermatophyta</taxon>
        <taxon>Magnoliopsida</taxon>
        <taxon>eudicotyledons</taxon>
        <taxon>Gunneridae</taxon>
        <taxon>Pentapetalae</taxon>
        <taxon>asterids</taxon>
        <taxon>Ericales</taxon>
        <taxon>Ericaceae</taxon>
        <taxon>Ericoideae</taxon>
        <taxon>Rhodoreae</taxon>
        <taxon>Rhododendron</taxon>
    </lineage>
</organism>
<dbReference type="EMBL" id="CM046398">
    <property type="protein sequence ID" value="KAI8531876.1"/>
    <property type="molecule type" value="Genomic_DNA"/>
</dbReference>
<dbReference type="Proteomes" id="UP001062846">
    <property type="component" value="Chromosome 11"/>
</dbReference>
<comment type="caution">
    <text evidence="1">The sequence shown here is derived from an EMBL/GenBank/DDBJ whole genome shotgun (WGS) entry which is preliminary data.</text>
</comment>
<sequence length="128" mass="14756">MENREKKTLTGFCYWGGERTVNANGTFLYNGGMCVAVLLEERSQLNELLEKVCGALKIKLEGQMFFYNTKRDKTKYVTLNDDNGVAMLFHLNEDDVDLFVEEIGQNNDPIRNTAYNSTRLDDFFCFIL</sequence>
<keyword evidence="2" id="KW-1185">Reference proteome</keyword>
<evidence type="ECO:0000313" key="1">
    <source>
        <dbReference type="EMBL" id="KAI8531876.1"/>
    </source>
</evidence>
<reference evidence="1" key="1">
    <citation type="submission" date="2022-02" db="EMBL/GenBank/DDBJ databases">
        <title>Plant Genome Project.</title>
        <authorList>
            <person name="Zhang R.-G."/>
        </authorList>
    </citation>
    <scope>NUCLEOTIDE SEQUENCE</scope>
    <source>
        <strain evidence="1">AT1</strain>
    </source>
</reference>
<protein>
    <submittedName>
        <fullName evidence="1">Uncharacterized protein</fullName>
    </submittedName>
</protein>